<dbReference type="SUPFAM" id="SSF82771">
    <property type="entry name" value="GIY-YIG endonuclease"/>
    <property type="match status" value="1"/>
</dbReference>
<dbReference type="InterPro" id="IPR000305">
    <property type="entry name" value="GIY-YIG_endonuc"/>
</dbReference>
<evidence type="ECO:0000259" key="2">
    <source>
        <dbReference type="PROSITE" id="PS50164"/>
    </source>
</evidence>
<dbReference type="PROSITE" id="PS50164">
    <property type="entry name" value="GIY_YIG"/>
    <property type="match status" value="1"/>
</dbReference>
<organism evidence="3 4">
    <name type="scientific">Qipengyuania flava</name>
    <dbReference type="NCBI Taxonomy" id="192812"/>
    <lineage>
        <taxon>Bacteria</taxon>
        <taxon>Pseudomonadati</taxon>
        <taxon>Pseudomonadota</taxon>
        <taxon>Alphaproteobacteria</taxon>
        <taxon>Sphingomonadales</taxon>
        <taxon>Erythrobacteraceae</taxon>
        <taxon>Qipengyuania</taxon>
    </lineage>
</organism>
<dbReference type="PANTHER" id="PTHR34477">
    <property type="entry name" value="UPF0213 PROTEIN YHBQ"/>
    <property type="match status" value="1"/>
</dbReference>
<accession>A0A5P6NDS9</accession>
<sequence>MPGGWVYIMTNSPHGTLYIGVTADIATRVHLHREGRGSEFCRRYGLTRLVYAERYDDIHDAIAREKAMKRWKRQWKLRLVRRDNPDWNDLFETIL</sequence>
<gene>
    <name evidence="3" type="ORF">D0Y83_13120</name>
</gene>
<name>A0A5P6NDS9_9SPHN</name>
<dbReference type="InterPro" id="IPR035901">
    <property type="entry name" value="GIY-YIG_endonuc_sf"/>
</dbReference>
<dbReference type="SMART" id="SM00465">
    <property type="entry name" value="GIYc"/>
    <property type="match status" value="1"/>
</dbReference>
<reference evidence="4" key="1">
    <citation type="submission" date="2018-09" db="EMBL/GenBank/DDBJ databases">
        <title>Nocardia yunnanensis sp. nov., an actinomycete isolated from a soil sample.</title>
        <authorList>
            <person name="Zhang J."/>
        </authorList>
    </citation>
    <scope>NUCLEOTIDE SEQUENCE [LARGE SCALE GENOMIC DNA]</scope>
    <source>
        <strain evidence="4">21-3</strain>
    </source>
</reference>
<dbReference type="AlphaFoldDB" id="A0A5P6NDS9"/>
<dbReference type="EMBL" id="CP032228">
    <property type="protein sequence ID" value="QFI64105.1"/>
    <property type="molecule type" value="Genomic_DNA"/>
</dbReference>
<dbReference type="GeneID" id="69698255"/>
<proteinExistence type="inferred from homology"/>
<dbReference type="InterPro" id="IPR050190">
    <property type="entry name" value="UPF0213_domain"/>
</dbReference>
<dbReference type="Pfam" id="PF01541">
    <property type="entry name" value="GIY-YIG"/>
    <property type="match status" value="1"/>
</dbReference>
<protein>
    <submittedName>
        <fullName evidence="3">GIY-YIG nuclease family protein</fullName>
    </submittedName>
</protein>
<dbReference type="CDD" id="cd10448">
    <property type="entry name" value="GIY-YIG_unchar_3"/>
    <property type="match status" value="1"/>
</dbReference>
<dbReference type="Gene3D" id="3.40.1440.10">
    <property type="entry name" value="GIY-YIG endonuclease"/>
    <property type="match status" value="1"/>
</dbReference>
<evidence type="ECO:0000313" key="3">
    <source>
        <dbReference type="EMBL" id="QFI64105.1"/>
    </source>
</evidence>
<evidence type="ECO:0000256" key="1">
    <source>
        <dbReference type="ARBA" id="ARBA00007435"/>
    </source>
</evidence>
<dbReference type="Proteomes" id="UP000325385">
    <property type="component" value="Chromosome"/>
</dbReference>
<feature type="domain" description="GIY-YIG" evidence="2">
    <location>
        <begin position="2"/>
        <end position="78"/>
    </location>
</feature>
<comment type="similarity">
    <text evidence="1">Belongs to the UPF0213 family.</text>
</comment>
<dbReference type="RefSeq" id="WP_151886124.1">
    <property type="nucleotide sequence ID" value="NZ_CP032228.1"/>
</dbReference>
<evidence type="ECO:0000313" key="4">
    <source>
        <dbReference type="Proteomes" id="UP000325385"/>
    </source>
</evidence>
<dbReference type="PANTHER" id="PTHR34477:SF5">
    <property type="entry name" value="BSL5627 PROTEIN"/>
    <property type="match status" value="1"/>
</dbReference>